<dbReference type="PANTHER" id="PTHR41313:SF1">
    <property type="entry name" value="DNA METHYLASE ADENINE-SPECIFIC DOMAIN-CONTAINING PROTEIN"/>
    <property type="match status" value="1"/>
</dbReference>
<keyword evidence="3" id="KW-0808">Transferase</keyword>
<evidence type="ECO:0000259" key="1">
    <source>
        <dbReference type="Pfam" id="PF02384"/>
    </source>
</evidence>
<feature type="domain" description="YtxK-like N-terminal helical" evidence="2">
    <location>
        <begin position="8"/>
        <end position="86"/>
    </location>
</feature>
<evidence type="ECO:0000313" key="3">
    <source>
        <dbReference type="EMBL" id="MFC7373374.1"/>
    </source>
</evidence>
<dbReference type="InterPro" id="IPR052933">
    <property type="entry name" value="DNA_Protect_Modify"/>
</dbReference>
<dbReference type="EMBL" id="JBHTCP010000051">
    <property type="protein sequence ID" value="MFC7373374.1"/>
    <property type="molecule type" value="Genomic_DNA"/>
</dbReference>
<dbReference type="SUPFAM" id="SSF53335">
    <property type="entry name" value="S-adenosyl-L-methionine-dependent methyltransferases"/>
    <property type="match status" value="1"/>
</dbReference>
<dbReference type="GO" id="GO:0008168">
    <property type="term" value="F:methyltransferase activity"/>
    <property type="evidence" value="ECO:0007669"/>
    <property type="project" value="UniProtKB-KW"/>
</dbReference>
<dbReference type="InterPro" id="IPR048375">
    <property type="entry name" value="YtxK-like_N"/>
</dbReference>
<keyword evidence="3" id="KW-0489">Methyltransferase</keyword>
<dbReference type="InterPro" id="IPR003356">
    <property type="entry name" value="DNA_methylase_A-5"/>
</dbReference>
<gene>
    <name evidence="3" type="ORF">ACFQPF_17175</name>
</gene>
<dbReference type="CDD" id="cd02440">
    <property type="entry name" value="AdoMet_MTases"/>
    <property type="match status" value="1"/>
</dbReference>
<evidence type="ECO:0000259" key="2">
    <source>
        <dbReference type="Pfam" id="PF21106"/>
    </source>
</evidence>
<accession>A0ABW2NZK6</accession>
<dbReference type="Gene3D" id="1.10.150.470">
    <property type="match status" value="1"/>
</dbReference>
<name>A0ABW2NZK6_9BACL</name>
<dbReference type="PANTHER" id="PTHR41313">
    <property type="entry name" value="ADENINE-SPECIFIC METHYLTRANSFERASE"/>
    <property type="match status" value="1"/>
</dbReference>
<dbReference type="Pfam" id="PF21106">
    <property type="entry name" value="YtxK_like"/>
    <property type="match status" value="1"/>
</dbReference>
<dbReference type="RefSeq" id="WP_379751229.1">
    <property type="nucleotide sequence ID" value="NZ_JBHTCP010000051.1"/>
</dbReference>
<dbReference type="Proteomes" id="UP001596549">
    <property type="component" value="Unassembled WGS sequence"/>
</dbReference>
<proteinExistence type="predicted"/>
<comment type="caution">
    <text evidence="3">The sequence shown here is derived from an EMBL/GenBank/DDBJ whole genome shotgun (WGS) entry which is preliminary data.</text>
</comment>
<keyword evidence="4" id="KW-1185">Reference proteome</keyword>
<dbReference type="PIRSF" id="PIRSF026567">
    <property type="entry name" value="Adenine_mtase_bact_prd"/>
    <property type="match status" value="1"/>
</dbReference>
<organism evidence="3 4">
    <name type="scientific">Fictibacillus iocasae</name>
    <dbReference type="NCBI Taxonomy" id="2715437"/>
    <lineage>
        <taxon>Bacteria</taxon>
        <taxon>Bacillati</taxon>
        <taxon>Bacillota</taxon>
        <taxon>Bacilli</taxon>
        <taxon>Bacillales</taxon>
        <taxon>Fictibacillaceae</taxon>
        <taxon>Fictibacillus</taxon>
    </lineage>
</organism>
<evidence type="ECO:0000313" key="4">
    <source>
        <dbReference type="Proteomes" id="UP001596549"/>
    </source>
</evidence>
<feature type="domain" description="DNA methylase adenine-specific" evidence="1">
    <location>
        <begin position="97"/>
        <end position="302"/>
    </location>
</feature>
<sequence length="332" mass="37701">MSTFENMEKLFTVLDVTASAIKEEDNTPYLTALAETGENLFYEELPQDYSTKLKVLLEEEYKKVNVSSYENEEIRKAFQLSVLKGMKEAIQPNHAMTPDAVALFVGYLIRKMKETDKAISLLDPVIGSGNLLTAVMNLLEGKELASFGVEIDETLLRLSWSSANLQKHGIELFHQDVIKPLYIEPVDLAIADLPVGYYPDDETAKDFDVHNPKGHTFAHHLIMEQAMKYVKSSGFGVFIVPNKLFESEQSELLHNWLKQYAAVLGLIELPSSLFKSEAHAKSILLLQKIGEDMVKPKQAMLVKLPPFSNKEALNNVMKQMDDWFKTEWKREK</sequence>
<protein>
    <submittedName>
        <fullName evidence="3">Class I SAM-dependent methyltransferase</fullName>
    </submittedName>
</protein>
<reference evidence="4" key="1">
    <citation type="journal article" date="2019" name="Int. J. Syst. Evol. Microbiol.">
        <title>The Global Catalogue of Microorganisms (GCM) 10K type strain sequencing project: providing services to taxonomists for standard genome sequencing and annotation.</title>
        <authorList>
            <consortium name="The Broad Institute Genomics Platform"/>
            <consortium name="The Broad Institute Genome Sequencing Center for Infectious Disease"/>
            <person name="Wu L."/>
            <person name="Ma J."/>
        </authorList>
    </citation>
    <scope>NUCLEOTIDE SEQUENCE [LARGE SCALE GENOMIC DNA]</scope>
    <source>
        <strain evidence="4">NBRC 106396</strain>
    </source>
</reference>
<dbReference type="InterPro" id="IPR029063">
    <property type="entry name" value="SAM-dependent_MTases_sf"/>
</dbReference>
<dbReference type="Pfam" id="PF02384">
    <property type="entry name" value="N6_Mtase"/>
    <property type="match status" value="1"/>
</dbReference>
<dbReference type="GO" id="GO:0032259">
    <property type="term" value="P:methylation"/>
    <property type="evidence" value="ECO:0007669"/>
    <property type="project" value="UniProtKB-KW"/>
</dbReference>
<dbReference type="InterPro" id="IPR016843">
    <property type="entry name" value="S-AdoMet-dep_Ade-MeTrfase_prd"/>
</dbReference>
<dbReference type="Gene3D" id="3.40.50.150">
    <property type="entry name" value="Vaccinia Virus protein VP39"/>
    <property type="match status" value="1"/>
</dbReference>